<evidence type="ECO:0000313" key="3">
    <source>
        <dbReference type="Proteomes" id="UP001281217"/>
    </source>
</evidence>
<reference evidence="3" key="1">
    <citation type="submission" date="2023-07" db="EMBL/GenBank/DDBJ databases">
        <authorList>
            <person name="de Witt J."/>
        </authorList>
    </citation>
    <scope>NUCLEOTIDE SEQUENCE [LARGE SCALE GENOMIC DNA]</scope>
    <source>
        <strain evidence="3">FZJ</strain>
    </source>
</reference>
<dbReference type="Proteomes" id="UP001281217">
    <property type="component" value="Unassembled WGS sequence"/>
</dbReference>
<feature type="transmembrane region" description="Helical" evidence="1">
    <location>
        <begin position="29"/>
        <end position="47"/>
    </location>
</feature>
<evidence type="ECO:0000256" key="1">
    <source>
        <dbReference type="SAM" id="Phobius"/>
    </source>
</evidence>
<feature type="transmembrane region" description="Helical" evidence="1">
    <location>
        <begin position="115"/>
        <end position="138"/>
    </location>
</feature>
<organism evidence="2 3">
    <name type="scientific">Halopseudomonas formosensis</name>
    <dbReference type="NCBI Taxonomy" id="1002526"/>
    <lineage>
        <taxon>Bacteria</taxon>
        <taxon>Pseudomonadati</taxon>
        <taxon>Pseudomonadota</taxon>
        <taxon>Gammaproteobacteria</taxon>
        <taxon>Pseudomonadales</taxon>
        <taxon>Pseudomonadaceae</taxon>
        <taxon>Halopseudomonas</taxon>
    </lineage>
</organism>
<evidence type="ECO:0008006" key="4">
    <source>
        <dbReference type="Google" id="ProtNLM"/>
    </source>
</evidence>
<protein>
    <recommendedName>
        <fullName evidence="4">Apolipoprotein N-acyltransferase</fullName>
    </recommendedName>
</protein>
<dbReference type="RefSeq" id="WP_320332103.1">
    <property type="nucleotide sequence ID" value="NZ_JAVRDO010000018.1"/>
</dbReference>
<proteinExistence type="predicted"/>
<comment type="caution">
    <text evidence="2">The sequence shown here is derived from an EMBL/GenBank/DDBJ whole genome shotgun (WGS) entry which is preliminary data.</text>
</comment>
<keyword evidence="1" id="KW-0812">Transmembrane</keyword>
<name>A0ABU5C186_9GAMM</name>
<keyword evidence="3" id="KW-1185">Reference proteome</keyword>
<gene>
    <name evidence="2" type="ORF">RED13_000372</name>
</gene>
<dbReference type="EMBL" id="JAVRDO010000018">
    <property type="protein sequence ID" value="MDX9688810.1"/>
    <property type="molecule type" value="Genomic_DNA"/>
</dbReference>
<feature type="transmembrane region" description="Helical" evidence="1">
    <location>
        <begin position="52"/>
        <end position="70"/>
    </location>
</feature>
<feature type="transmembrane region" description="Helical" evidence="1">
    <location>
        <begin position="82"/>
        <end position="103"/>
    </location>
</feature>
<keyword evidence="1" id="KW-0472">Membrane</keyword>
<evidence type="ECO:0000313" key="2">
    <source>
        <dbReference type="EMBL" id="MDX9688810.1"/>
    </source>
</evidence>
<keyword evidence="1" id="KW-1133">Transmembrane helix</keyword>
<accession>A0ABU5C186</accession>
<sequence>MKKDVVSACIISLLAPIIALLIGDYLYIGMWYYFLFPFLIIITNYLCKSKEFICSGMAVALQISYLGFFYWQHHVNEGLLGLLHLCFLLPGAAIGCVIALVLTYKKSSLTNFNRFMYGFFGFAIGAFLGMGIFFSNAIF</sequence>